<name>A0A1F7SMF4_9BACT</name>
<accession>A0A1F7SMF4</accession>
<reference evidence="1 2" key="1">
    <citation type="journal article" date="2016" name="Nat. Commun.">
        <title>Thousands of microbial genomes shed light on interconnected biogeochemical processes in an aquifer system.</title>
        <authorList>
            <person name="Anantharaman K."/>
            <person name="Brown C.T."/>
            <person name="Hug L.A."/>
            <person name="Sharon I."/>
            <person name="Castelle C.J."/>
            <person name="Probst A.J."/>
            <person name="Thomas B.C."/>
            <person name="Singh A."/>
            <person name="Wilkins M.J."/>
            <person name="Karaoz U."/>
            <person name="Brodie E.L."/>
            <person name="Williams K.H."/>
            <person name="Hubbard S.S."/>
            <person name="Banfield J.F."/>
        </authorList>
    </citation>
    <scope>NUCLEOTIDE SEQUENCE [LARGE SCALE GENOMIC DNA]</scope>
</reference>
<dbReference type="PANTHER" id="PTHR33383">
    <property type="entry name" value="MEMBRANE PROTEIN INSERTION EFFICIENCY FACTOR-RELATED"/>
    <property type="match status" value="1"/>
</dbReference>
<gene>
    <name evidence="1" type="ORF">A3G31_02115</name>
</gene>
<dbReference type="Pfam" id="PF01809">
    <property type="entry name" value="YidD"/>
    <property type="match status" value="1"/>
</dbReference>
<proteinExistence type="predicted"/>
<organism evidence="1 2">
    <name type="scientific">Candidatus Schekmanbacteria bacterium RIFCSPLOWO2_12_FULL_38_15</name>
    <dbReference type="NCBI Taxonomy" id="1817883"/>
    <lineage>
        <taxon>Bacteria</taxon>
        <taxon>Candidatus Schekmaniibacteriota</taxon>
    </lineage>
</organism>
<dbReference type="PANTHER" id="PTHR33383:SF1">
    <property type="entry name" value="MEMBRANE PROTEIN INSERTION EFFICIENCY FACTOR-RELATED"/>
    <property type="match status" value="1"/>
</dbReference>
<comment type="caution">
    <text evidence="1">The sequence shown here is derived from an EMBL/GenBank/DDBJ whole genome shotgun (WGS) entry which is preliminary data.</text>
</comment>
<dbReference type="EMBL" id="MGDI01000005">
    <property type="protein sequence ID" value="OGL54953.1"/>
    <property type="molecule type" value="Genomic_DNA"/>
</dbReference>
<protein>
    <recommendedName>
        <fullName evidence="3">Membrane protein insertion efficiency factor YidD</fullName>
    </recommendedName>
</protein>
<sequence length="88" mass="10055">MKYSLASAVKFYQYAISPVIGSRCSMYPSCSQYSVLALRKYGGLVGFVMTADRLMHEAEELQSGPIIEKKGIYLVYDPVENNDFWWNK</sequence>
<evidence type="ECO:0008006" key="3">
    <source>
        <dbReference type="Google" id="ProtNLM"/>
    </source>
</evidence>
<evidence type="ECO:0000313" key="2">
    <source>
        <dbReference type="Proteomes" id="UP000178082"/>
    </source>
</evidence>
<dbReference type="Proteomes" id="UP000178082">
    <property type="component" value="Unassembled WGS sequence"/>
</dbReference>
<dbReference type="STRING" id="1817883.A3G31_02115"/>
<evidence type="ECO:0000313" key="1">
    <source>
        <dbReference type="EMBL" id="OGL54953.1"/>
    </source>
</evidence>
<dbReference type="AlphaFoldDB" id="A0A1F7SMF4"/>
<dbReference type="InterPro" id="IPR002696">
    <property type="entry name" value="Membr_insert_effic_factor_YidD"/>
</dbReference>
<dbReference type="SMART" id="SM01234">
    <property type="entry name" value="Haemolytic"/>
    <property type="match status" value="1"/>
</dbReference>
<dbReference type="NCBIfam" id="TIGR00278">
    <property type="entry name" value="membrane protein insertion efficiency factor YidD"/>
    <property type="match status" value="1"/>
</dbReference>